<evidence type="ECO:0000256" key="7">
    <source>
        <dbReference type="ARBA" id="ARBA00022989"/>
    </source>
</evidence>
<protein>
    <submittedName>
        <fullName evidence="11">Ktr system potassium transporter B</fullName>
    </submittedName>
</protein>
<organism evidence="11 12">
    <name type="scientific">Bacillus thermozeamaize</name>
    <dbReference type="NCBI Taxonomy" id="230954"/>
    <lineage>
        <taxon>Bacteria</taxon>
        <taxon>Bacillati</taxon>
        <taxon>Bacillota</taxon>
        <taxon>Bacilli</taxon>
        <taxon>Bacillales</taxon>
        <taxon>Bacillaceae</taxon>
        <taxon>Bacillus</taxon>
    </lineage>
</organism>
<dbReference type="GO" id="GO:0015379">
    <property type="term" value="F:potassium:chloride symporter activity"/>
    <property type="evidence" value="ECO:0007669"/>
    <property type="project" value="InterPro"/>
</dbReference>
<name>A0A1Y3PLG7_9BACI</name>
<keyword evidence="4" id="KW-0633">Potassium transport</keyword>
<dbReference type="Proteomes" id="UP000196475">
    <property type="component" value="Unassembled WGS sequence"/>
</dbReference>
<keyword evidence="3" id="KW-1003">Cell membrane</keyword>
<comment type="caution">
    <text evidence="11">The sequence shown here is derived from an EMBL/GenBank/DDBJ whole genome shotgun (WGS) entry which is preliminary data.</text>
</comment>
<evidence type="ECO:0000313" key="12">
    <source>
        <dbReference type="Proteomes" id="UP000196475"/>
    </source>
</evidence>
<feature type="transmembrane region" description="Helical" evidence="10">
    <location>
        <begin position="410"/>
        <end position="431"/>
    </location>
</feature>
<dbReference type="NCBIfam" id="TIGR00933">
    <property type="entry name" value="2a38"/>
    <property type="match status" value="1"/>
</dbReference>
<reference evidence="12" key="1">
    <citation type="submission" date="2016-06" db="EMBL/GenBank/DDBJ databases">
        <authorList>
            <person name="Nascimento L."/>
            <person name="Pereira R.V."/>
            <person name="Martins L.F."/>
            <person name="Quaggio R.B."/>
            <person name="Silva A.M."/>
            <person name="Setubal J.C."/>
        </authorList>
    </citation>
    <scope>NUCLEOTIDE SEQUENCE [LARGE SCALE GENOMIC DNA]</scope>
</reference>
<keyword evidence="9 10" id="KW-0472">Membrane</keyword>
<evidence type="ECO:0000256" key="5">
    <source>
        <dbReference type="ARBA" id="ARBA00022692"/>
    </source>
</evidence>
<gene>
    <name evidence="11" type="ORF">BAA01_15050</name>
</gene>
<keyword evidence="5 10" id="KW-0812">Transmembrane</keyword>
<feature type="transmembrane region" description="Helical" evidence="10">
    <location>
        <begin position="18"/>
        <end position="39"/>
    </location>
</feature>
<feature type="transmembrane region" description="Helical" evidence="10">
    <location>
        <begin position="79"/>
        <end position="103"/>
    </location>
</feature>
<dbReference type="PANTHER" id="PTHR32024">
    <property type="entry name" value="TRK SYSTEM POTASSIUM UPTAKE PROTEIN TRKG-RELATED"/>
    <property type="match status" value="1"/>
</dbReference>
<keyword evidence="8" id="KW-0406">Ion transport</keyword>
<dbReference type="GO" id="GO:0005886">
    <property type="term" value="C:plasma membrane"/>
    <property type="evidence" value="ECO:0007669"/>
    <property type="project" value="UniProtKB-SubCell"/>
</dbReference>
<feature type="transmembrane region" description="Helical" evidence="10">
    <location>
        <begin position="228"/>
        <end position="249"/>
    </location>
</feature>
<dbReference type="AlphaFoldDB" id="A0A1Y3PLG7"/>
<evidence type="ECO:0000256" key="8">
    <source>
        <dbReference type="ARBA" id="ARBA00023065"/>
    </source>
</evidence>
<feature type="transmembrane region" description="Helical" evidence="10">
    <location>
        <begin position="130"/>
        <end position="154"/>
    </location>
</feature>
<keyword evidence="7 10" id="KW-1133">Transmembrane helix</keyword>
<feature type="transmembrane region" description="Helical" evidence="10">
    <location>
        <begin position="161"/>
        <end position="181"/>
    </location>
</feature>
<dbReference type="InterPro" id="IPR003445">
    <property type="entry name" value="Cat_transpt"/>
</dbReference>
<evidence type="ECO:0000256" key="6">
    <source>
        <dbReference type="ARBA" id="ARBA00022958"/>
    </source>
</evidence>
<comment type="subcellular location">
    <subcellularLocation>
        <location evidence="1">Cell membrane</location>
        <topology evidence="1">Multi-pass membrane protein</topology>
    </subcellularLocation>
</comment>
<feature type="transmembrane region" description="Helical" evidence="10">
    <location>
        <begin position="45"/>
        <end position="67"/>
    </location>
</feature>
<evidence type="ECO:0000313" key="11">
    <source>
        <dbReference type="EMBL" id="OUM85958.1"/>
    </source>
</evidence>
<dbReference type="InterPro" id="IPR004772">
    <property type="entry name" value="TrkH"/>
</dbReference>
<feature type="transmembrane region" description="Helical" evidence="10">
    <location>
        <begin position="351"/>
        <end position="371"/>
    </location>
</feature>
<keyword evidence="6" id="KW-0630">Potassium</keyword>
<dbReference type="EMBL" id="LZRT01000095">
    <property type="protein sequence ID" value="OUM85958.1"/>
    <property type="molecule type" value="Genomic_DNA"/>
</dbReference>
<accession>A0A1Y3PLG7</accession>
<feature type="transmembrane region" description="Helical" evidence="10">
    <location>
        <begin position="193"/>
        <end position="216"/>
    </location>
</feature>
<sequence>MDGLSVLKRNKRLNPSQVLLLGFVAIILIGTFLLMLPAASATGSSVGFLDALFTATSATCVTGLTAVDIGSTFSRFGQVVILTLIQIGGLGFMTFAVLIFLILGRKISFQQRLYIQQSFNQQAVEGVVRLALYVALIAFSVEAVGAAVLFLHWYPEMGLEALFFAIFHAVSAFNNAGMSLWSDSLMQFVGDPVVNLTISMLVILGGLGFIVIVDVWQHRRWKKLSLHSKLVLLTSSGLLVAGVLLIFFIEWFNPQTNETLTLSERFWSAYFQSVTARSAGFNTLDIGAMLPTSQLLIILLMFIGASPGSTGGGIKTTTFALLYVTAYSVVRGRREVAVMQRRISQEQIFRALAMVMIGMTMVILVTVVLSFTERERTDNFLEVLFEATSAFSTCGLSMGLTPELSPVGKVIITLTMVAGRVGPLTVAYALAQMQRKESYRYPEEKVLIG</sequence>
<proteinExistence type="predicted"/>
<keyword evidence="2" id="KW-0813">Transport</keyword>
<dbReference type="PANTHER" id="PTHR32024:SF1">
    <property type="entry name" value="KTR SYSTEM POTASSIUM UPTAKE PROTEIN B"/>
    <property type="match status" value="1"/>
</dbReference>
<dbReference type="Pfam" id="PF02386">
    <property type="entry name" value="TrkH"/>
    <property type="match status" value="1"/>
</dbReference>
<feature type="transmembrane region" description="Helical" evidence="10">
    <location>
        <begin position="297"/>
        <end position="330"/>
    </location>
</feature>
<evidence type="ECO:0000256" key="9">
    <source>
        <dbReference type="ARBA" id="ARBA00023136"/>
    </source>
</evidence>
<evidence type="ECO:0000256" key="3">
    <source>
        <dbReference type="ARBA" id="ARBA00022475"/>
    </source>
</evidence>
<evidence type="ECO:0000256" key="1">
    <source>
        <dbReference type="ARBA" id="ARBA00004651"/>
    </source>
</evidence>
<evidence type="ECO:0000256" key="2">
    <source>
        <dbReference type="ARBA" id="ARBA00022448"/>
    </source>
</evidence>
<evidence type="ECO:0000256" key="4">
    <source>
        <dbReference type="ARBA" id="ARBA00022538"/>
    </source>
</evidence>
<evidence type="ECO:0000256" key="10">
    <source>
        <dbReference type="SAM" id="Phobius"/>
    </source>
</evidence>